<evidence type="ECO:0000256" key="1">
    <source>
        <dbReference type="SAM" id="Phobius"/>
    </source>
</evidence>
<dbReference type="Proteomes" id="UP000724657">
    <property type="component" value="Unassembled WGS sequence"/>
</dbReference>
<name>A0A9E2KWR4_9FUSO</name>
<feature type="transmembrane region" description="Helical" evidence="1">
    <location>
        <begin position="123"/>
        <end position="142"/>
    </location>
</feature>
<organism evidence="2 3">
    <name type="scientific">Candidatus Fusobacterium pullicola</name>
    <dbReference type="NCBI Taxonomy" id="2838601"/>
    <lineage>
        <taxon>Bacteria</taxon>
        <taxon>Fusobacteriati</taxon>
        <taxon>Fusobacteriota</taxon>
        <taxon>Fusobacteriia</taxon>
        <taxon>Fusobacteriales</taxon>
        <taxon>Fusobacteriaceae</taxon>
        <taxon>Fusobacterium</taxon>
    </lineage>
</organism>
<sequence length="182" mass="21764">MSKRKIFFILFPLFLGVAIYFLYRSRNLFYFKIFTTHPVIYSYVIKIRDIAWLYRKHLPLWTVYSLPDGLWLFSFGAILLLDRFFYLLHFTVFTAIYIFMVALEFLQKRFGGHGTLLGTFDKLDILFFTLGYISIVLISNFFHRRDKKHSSEITLVSRRKEIVEDIKYCFIFTILGALPSLF</sequence>
<keyword evidence="1" id="KW-1133">Transmembrane helix</keyword>
<proteinExistence type="predicted"/>
<feature type="transmembrane region" description="Helical" evidence="1">
    <location>
        <begin position="84"/>
        <end position="103"/>
    </location>
</feature>
<dbReference type="EMBL" id="JAHLFN010000001">
    <property type="protein sequence ID" value="MBU3841380.1"/>
    <property type="molecule type" value="Genomic_DNA"/>
</dbReference>
<reference evidence="2" key="1">
    <citation type="journal article" date="2021" name="PeerJ">
        <title>Extensive microbial diversity within the chicken gut microbiome revealed by metagenomics and culture.</title>
        <authorList>
            <person name="Gilroy R."/>
            <person name="Ravi A."/>
            <person name="Getino M."/>
            <person name="Pursley I."/>
            <person name="Horton D.L."/>
            <person name="Alikhan N.F."/>
            <person name="Baker D."/>
            <person name="Gharbi K."/>
            <person name="Hall N."/>
            <person name="Watson M."/>
            <person name="Adriaenssens E.M."/>
            <person name="Foster-Nyarko E."/>
            <person name="Jarju S."/>
            <person name="Secka A."/>
            <person name="Antonio M."/>
            <person name="Oren A."/>
            <person name="Chaudhuri R.R."/>
            <person name="La Ragione R."/>
            <person name="Hildebrand F."/>
            <person name="Pallen M.J."/>
        </authorList>
    </citation>
    <scope>NUCLEOTIDE SEQUENCE</scope>
    <source>
        <strain evidence="2">A6-441</strain>
    </source>
</reference>
<gene>
    <name evidence="2" type="ORF">IAA47_00020</name>
</gene>
<comment type="caution">
    <text evidence="2">The sequence shown here is derived from an EMBL/GenBank/DDBJ whole genome shotgun (WGS) entry which is preliminary data.</text>
</comment>
<protein>
    <submittedName>
        <fullName evidence="2">Uncharacterized protein</fullName>
    </submittedName>
</protein>
<reference evidence="2" key="2">
    <citation type="submission" date="2021-04" db="EMBL/GenBank/DDBJ databases">
        <authorList>
            <person name="Gilroy R."/>
        </authorList>
    </citation>
    <scope>NUCLEOTIDE SEQUENCE</scope>
    <source>
        <strain evidence="2">A6-441</strain>
    </source>
</reference>
<evidence type="ECO:0000313" key="3">
    <source>
        <dbReference type="Proteomes" id="UP000724657"/>
    </source>
</evidence>
<keyword evidence="1" id="KW-0472">Membrane</keyword>
<accession>A0A9E2KWR4</accession>
<feature type="transmembrane region" description="Helical" evidence="1">
    <location>
        <begin position="7"/>
        <end position="23"/>
    </location>
</feature>
<feature type="transmembrane region" description="Helical" evidence="1">
    <location>
        <begin position="58"/>
        <end position="78"/>
    </location>
</feature>
<dbReference type="AlphaFoldDB" id="A0A9E2KWR4"/>
<evidence type="ECO:0000313" key="2">
    <source>
        <dbReference type="EMBL" id="MBU3841380.1"/>
    </source>
</evidence>
<keyword evidence="1" id="KW-0812">Transmembrane</keyword>